<dbReference type="SUPFAM" id="SSF49265">
    <property type="entry name" value="Fibronectin type III"/>
    <property type="match status" value="1"/>
</dbReference>
<keyword evidence="7" id="KW-1185">Reference proteome</keyword>
<dbReference type="RefSeq" id="WP_119432323.1">
    <property type="nucleotide sequence ID" value="NZ_QWGE01000003.1"/>
</dbReference>
<dbReference type="InterPro" id="IPR013783">
    <property type="entry name" value="Ig-like_fold"/>
</dbReference>
<dbReference type="Proteomes" id="UP000266005">
    <property type="component" value="Unassembled WGS sequence"/>
</dbReference>
<keyword evidence="4" id="KW-0732">Signal</keyword>
<dbReference type="InterPro" id="IPR045175">
    <property type="entry name" value="M28_fam"/>
</dbReference>
<reference evidence="7" key="1">
    <citation type="submission" date="2018-08" db="EMBL/GenBank/DDBJ databases">
        <title>Mucilaginibacter sp. MYSH2.</title>
        <authorList>
            <person name="Seo T."/>
        </authorList>
    </citation>
    <scope>NUCLEOTIDE SEQUENCE [LARGE SCALE GENOMIC DNA]</scope>
    <source>
        <strain evidence="7">KIRAN</strain>
    </source>
</reference>
<evidence type="ECO:0000259" key="5">
    <source>
        <dbReference type="PROSITE" id="PS50853"/>
    </source>
</evidence>
<dbReference type="Gene3D" id="3.40.630.10">
    <property type="entry name" value="Zn peptidases"/>
    <property type="match status" value="1"/>
</dbReference>
<comment type="subcellular location">
    <subcellularLocation>
        <location evidence="1">Secreted</location>
    </subcellularLocation>
</comment>
<gene>
    <name evidence="6" type="ORF">D1627_11215</name>
</gene>
<dbReference type="GO" id="GO:0008235">
    <property type="term" value="F:metalloexopeptidase activity"/>
    <property type="evidence" value="ECO:0007669"/>
    <property type="project" value="InterPro"/>
</dbReference>
<evidence type="ECO:0000256" key="2">
    <source>
        <dbReference type="ARBA" id="ARBA00022525"/>
    </source>
</evidence>
<name>A0A399S0X6_9BACT</name>
<evidence type="ECO:0000256" key="4">
    <source>
        <dbReference type="SAM" id="SignalP"/>
    </source>
</evidence>
<dbReference type="CDD" id="cd00063">
    <property type="entry name" value="FN3"/>
    <property type="match status" value="1"/>
</dbReference>
<dbReference type="InterPro" id="IPR007484">
    <property type="entry name" value="Peptidase_M28"/>
</dbReference>
<feature type="domain" description="Fibronectin type-III" evidence="5">
    <location>
        <begin position="374"/>
        <end position="460"/>
    </location>
</feature>
<keyword evidence="2" id="KW-0964">Secreted</keyword>
<evidence type="ECO:0000313" key="6">
    <source>
        <dbReference type="EMBL" id="RIJ37666.1"/>
    </source>
</evidence>
<proteinExistence type="predicted"/>
<dbReference type="GO" id="GO:0006508">
    <property type="term" value="P:proteolysis"/>
    <property type="evidence" value="ECO:0007669"/>
    <property type="project" value="InterPro"/>
</dbReference>
<dbReference type="AlphaFoldDB" id="A0A399S0X6"/>
<feature type="chain" id="PRO_5017462741" evidence="4">
    <location>
        <begin position="30"/>
        <end position="460"/>
    </location>
</feature>
<organism evidence="6 7">
    <name type="scientific">Pontibacter oryzae</name>
    <dbReference type="NCBI Taxonomy" id="2304593"/>
    <lineage>
        <taxon>Bacteria</taxon>
        <taxon>Pseudomonadati</taxon>
        <taxon>Bacteroidota</taxon>
        <taxon>Cytophagia</taxon>
        <taxon>Cytophagales</taxon>
        <taxon>Hymenobacteraceae</taxon>
        <taxon>Pontibacter</taxon>
    </lineage>
</organism>
<dbReference type="OrthoDB" id="9787436at2"/>
<dbReference type="InterPro" id="IPR003961">
    <property type="entry name" value="FN3_dom"/>
</dbReference>
<dbReference type="EMBL" id="QWGE01000003">
    <property type="protein sequence ID" value="RIJ37666.1"/>
    <property type="molecule type" value="Genomic_DNA"/>
</dbReference>
<accession>A0A399S0X6</accession>
<dbReference type="Pfam" id="PF04389">
    <property type="entry name" value="Peptidase_M28"/>
    <property type="match status" value="1"/>
</dbReference>
<dbReference type="Gene3D" id="2.60.40.10">
    <property type="entry name" value="Immunoglobulins"/>
    <property type="match status" value="1"/>
</dbReference>
<keyword evidence="3" id="KW-0645">Protease</keyword>
<dbReference type="InterPro" id="IPR036116">
    <property type="entry name" value="FN3_sf"/>
</dbReference>
<keyword evidence="3" id="KW-0482">Metalloprotease</keyword>
<dbReference type="PANTHER" id="PTHR12147:SF26">
    <property type="entry name" value="PEPTIDASE M28 DOMAIN-CONTAINING PROTEIN"/>
    <property type="match status" value="1"/>
</dbReference>
<dbReference type="GO" id="GO:0005576">
    <property type="term" value="C:extracellular region"/>
    <property type="evidence" value="ECO:0007669"/>
    <property type="project" value="UniProtKB-SubCell"/>
</dbReference>
<comment type="caution">
    <text evidence="6">The sequence shown here is derived from an EMBL/GenBank/DDBJ whole genome shotgun (WGS) entry which is preliminary data.</text>
</comment>
<sequence>MTIKPNFKALLALFLLAGAPILTPTPSIAQETVRQDDDIKKMVNELSAQNLEQLVRKMVSFGTRHTLSTTTSKKEGIGAAREWVKSEFEKYAQASGGRMTVEMDRFVIKADGRRVPQDTEMANVMAILKGTDPNDNRVIIVGGHLDSRATDVMDAKSKAPGANDDASGVAMVMEMARVMAPKQFPATLIFVAFQGEEQGLYGSTHLAERAKKEGWNLIAMQNNDIVGNSYSAETGLHDNTKVRIFSEGTPANETEEQARLRKLLGAENDSPSRNLARYMELVGEKYVDQIDVVLVHRTDRFLRGGDHTPFNRQGFTAVRMSEMNEDFDHQHQDVRKEDGKQYGDLPEFMDFEYLRKNAGVNLASMASLGWAPAAPEKVGVLTSNLTNKTDLQWNAPAKGAKPAGYYVLMRETSSPNWEKRFYVTDTKATLPYSKDNYFFAVQSVDKDGHASLPVLPAPVR</sequence>
<protein>
    <submittedName>
        <fullName evidence="6">Peptidase M28</fullName>
    </submittedName>
</protein>
<evidence type="ECO:0000256" key="3">
    <source>
        <dbReference type="ARBA" id="ARBA00023049"/>
    </source>
</evidence>
<keyword evidence="3" id="KW-0378">Hydrolase</keyword>
<dbReference type="PANTHER" id="PTHR12147">
    <property type="entry name" value="METALLOPEPTIDASE M28 FAMILY MEMBER"/>
    <property type="match status" value="1"/>
</dbReference>
<evidence type="ECO:0000313" key="7">
    <source>
        <dbReference type="Proteomes" id="UP000266005"/>
    </source>
</evidence>
<dbReference type="SUPFAM" id="SSF53187">
    <property type="entry name" value="Zn-dependent exopeptidases"/>
    <property type="match status" value="1"/>
</dbReference>
<feature type="signal peptide" evidence="4">
    <location>
        <begin position="1"/>
        <end position="29"/>
    </location>
</feature>
<dbReference type="PROSITE" id="PS50853">
    <property type="entry name" value="FN3"/>
    <property type="match status" value="1"/>
</dbReference>
<evidence type="ECO:0000256" key="1">
    <source>
        <dbReference type="ARBA" id="ARBA00004613"/>
    </source>
</evidence>